<dbReference type="Proteomes" id="UP000076722">
    <property type="component" value="Unassembled WGS sequence"/>
</dbReference>
<dbReference type="Pfam" id="PF24800">
    <property type="entry name" value="DUF7702"/>
    <property type="match status" value="1"/>
</dbReference>
<accession>A0A164V4K5</accession>
<evidence type="ECO:0000259" key="2">
    <source>
        <dbReference type="Pfam" id="PF24800"/>
    </source>
</evidence>
<evidence type="ECO:0000313" key="4">
    <source>
        <dbReference type="Proteomes" id="UP000076722"/>
    </source>
</evidence>
<dbReference type="PANTHER" id="PTHR42109">
    <property type="entry name" value="UNPLACED GENOMIC SCAFFOLD UM_SCAF_CONTIG_1.265, WHOLE GENOME SHOTGUN SEQUENCE"/>
    <property type="match status" value="1"/>
</dbReference>
<dbReference type="InterPro" id="IPR056119">
    <property type="entry name" value="DUF7702"/>
</dbReference>
<feature type="transmembrane region" description="Helical" evidence="1">
    <location>
        <begin position="71"/>
        <end position="94"/>
    </location>
</feature>
<gene>
    <name evidence="3" type="ORF">SISNIDRAFT_549568</name>
</gene>
<keyword evidence="4" id="KW-1185">Reference proteome</keyword>
<keyword evidence="1" id="KW-1133">Transmembrane helix</keyword>
<dbReference type="STRING" id="1314777.A0A164V4K5"/>
<dbReference type="EMBL" id="KV419406">
    <property type="protein sequence ID" value="KZS93810.1"/>
    <property type="molecule type" value="Genomic_DNA"/>
</dbReference>
<dbReference type="PANTHER" id="PTHR42109:SF2">
    <property type="entry name" value="INTEGRAL MEMBRANE PROTEIN"/>
    <property type="match status" value="1"/>
</dbReference>
<evidence type="ECO:0000256" key="1">
    <source>
        <dbReference type="SAM" id="Phobius"/>
    </source>
</evidence>
<dbReference type="OrthoDB" id="2560628at2759"/>
<feature type="transmembrane region" description="Helical" evidence="1">
    <location>
        <begin position="6"/>
        <end position="27"/>
    </location>
</feature>
<organism evidence="3 4">
    <name type="scientific">Sistotremastrum niveocremeum HHB9708</name>
    <dbReference type="NCBI Taxonomy" id="1314777"/>
    <lineage>
        <taxon>Eukaryota</taxon>
        <taxon>Fungi</taxon>
        <taxon>Dikarya</taxon>
        <taxon>Basidiomycota</taxon>
        <taxon>Agaricomycotina</taxon>
        <taxon>Agaricomycetes</taxon>
        <taxon>Sistotremastrales</taxon>
        <taxon>Sistotremastraceae</taxon>
        <taxon>Sertulicium</taxon>
        <taxon>Sertulicium niveocremeum</taxon>
    </lineage>
</organism>
<feature type="domain" description="DUF7702" evidence="2">
    <location>
        <begin position="4"/>
        <end position="249"/>
    </location>
</feature>
<proteinExistence type="predicted"/>
<feature type="transmembrane region" description="Helical" evidence="1">
    <location>
        <begin position="154"/>
        <end position="175"/>
    </location>
</feature>
<dbReference type="AlphaFoldDB" id="A0A164V4K5"/>
<feature type="transmembrane region" description="Helical" evidence="1">
    <location>
        <begin position="224"/>
        <end position="245"/>
    </location>
</feature>
<evidence type="ECO:0000313" key="3">
    <source>
        <dbReference type="EMBL" id="KZS93810.1"/>
    </source>
</evidence>
<feature type="transmembrane region" description="Helical" evidence="1">
    <location>
        <begin position="187"/>
        <end position="204"/>
    </location>
</feature>
<feature type="transmembrane region" description="Helical" evidence="1">
    <location>
        <begin position="39"/>
        <end position="59"/>
    </location>
</feature>
<feature type="transmembrane region" description="Helical" evidence="1">
    <location>
        <begin position="114"/>
        <end position="134"/>
    </location>
</feature>
<keyword evidence="1" id="KW-0812">Transmembrane</keyword>
<keyword evidence="1" id="KW-0472">Membrane</keyword>
<protein>
    <recommendedName>
        <fullName evidence="2">DUF7702 domain-containing protein</fullName>
    </recommendedName>
</protein>
<name>A0A164V4K5_9AGAM</name>
<reference evidence="3 4" key="1">
    <citation type="journal article" date="2016" name="Mol. Biol. Evol.">
        <title>Comparative Genomics of Early-Diverging Mushroom-Forming Fungi Provides Insights into the Origins of Lignocellulose Decay Capabilities.</title>
        <authorList>
            <person name="Nagy L.G."/>
            <person name="Riley R."/>
            <person name="Tritt A."/>
            <person name="Adam C."/>
            <person name="Daum C."/>
            <person name="Floudas D."/>
            <person name="Sun H."/>
            <person name="Yadav J.S."/>
            <person name="Pangilinan J."/>
            <person name="Larsson K.H."/>
            <person name="Matsuura K."/>
            <person name="Barry K."/>
            <person name="Labutti K."/>
            <person name="Kuo R."/>
            <person name="Ohm R.A."/>
            <person name="Bhattacharya S.S."/>
            <person name="Shirouzu T."/>
            <person name="Yoshinaga Y."/>
            <person name="Martin F.M."/>
            <person name="Grigoriev I.V."/>
            <person name="Hibbett D.S."/>
        </authorList>
    </citation>
    <scope>NUCLEOTIDE SEQUENCE [LARGE SCALE GENOMIC DNA]</scope>
    <source>
        <strain evidence="3 4">HHB9708</strain>
    </source>
</reference>
<sequence>MGLSHRGIVSVVQIAVYVPLLALAALLVFRHGFSRESGWIFLAIFSIIRIVGAVLILVIENEPNPSVNLFTASSIVVSIGLTPLLFAVMGFLGLVAQRAPRLDMIRAKSTLFRILHVAIIIGLILSIVAAVKLSSQSSLEDADTSSEATTFRKVAGIIFAVVYVVLAALHIYCWINRDQILRHRRKLLIGLTLALPFVGVRDLYSLIGSLKSFTSNFSPINGSLTLYIAMSVVMEFIAVLIYVVFGLTIPLDLDSDELVGEQSMPLRTVVNSSGQQYAPVYRTR</sequence>